<evidence type="ECO:0000256" key="5">
    <source>
        <dbReference type="ARBA" id="ARBA00022944"/>
    </source>
</evidence>
<dbReference type="EMBL" id="JACHGJ010000004">
    <property type="protein sequence ID" value="MBB6480743.1"/>
    <property type="molecule type" value="Genomic_DNA"/>
</dbReference>
<keyword evidence="6" id="KW-0472">Membrane</keyword>
<dbReference type="GO" id="GO:0047355">
    <property type="term" value="F:CDP-glycerol glycerophosphotransferase activity"/>
    <property type="evidence" value="ECO:0007669"/>
    <property type="project" value="UniProtKB-EC"/>
</dbReference>
<keyword evidence="3" id="KW-1003">Cell membrane</keyword>
<name>A0A841RA24_9SPIO</name>
<dbReference type="Proteomes" id="UP000587760">
    <property type="component" value="Unassembled WGS sequence"/>
</dbReference>
<gene>
    <name evidence="7" type="ORF">HNR50_002416</name>
</gene>
<evidence type="ECO:0000256" key="2">
    <source>
        <dbReference type="ARBA" id="ARBA00010488"/>
    </source>
</evidence>
<accession>A0A841RA24</accession>
<evidence type="ECO:0000313" key="8">
    <source>
        <dbReference type="Proteomes" id="UP000587760"/>
    </source>
</evidence>
<evidence type="ECO:0000313" key="7">
    <source>
        <dbReference type="EMBL" id="MBB6480743.1"/>
    </source>
</evidence>
<dbReference type="RefSeq" id="WP_184747004.1">
    <property type="nucleotide sequence ID" value="NZ_JACHGJ010000004.1"/>
</dbReference>
<dbReference type="PANTHER" id="PTHR37316:SF3">
    <property type="entry name" value="TEICHOIC ACID GLYCEROL-PHOSPHATE TRANSFERASE"/>
    <property type="match status" value="1"/>
</dbReference>
<evidence type="ECO:0000256" key="4">
    <source>
        <dbReference type="ARBA" id="ARBA00022679"/>
    </source>
</evidence>
<keyword evidence="8" id="KW-1185">Reference proteome</keyword>
<comment type="caution">
    <text evidence="7">The sequence shown here is derived from an EMBL/GenBank/DDBJ whole genome shotgun (WGS) entry which is preliminary data.</text>
</comment>
<dbReference type="EC" id="2.7.8.12" evidence="7"/>
<dbReference type="GO" id="GO:0019350">
    <property type="term" value="P:teichoic acid biosynthetic process"/>
    <property type="evidence" value="ECO:0007669"/>
    <property type="project" value="UniProtKB-KW"/>
</dbReference>
<comment type="subcellular location">
    <subcellularLocation>
        <location evidence="1">Cell membrane</location>
        <topology evidence="1">Peripheral membrane protein</topology>
    </subcellularLocation>
</comment>
<dbReference type="InterPro" id="IPR007554">
    <property type="entry name" value="Glycerophosphate_synth"/>
</dbReference>
<dbReference type="AlphaFoldDB" id="A0A841RA24"/>
<evidence type="ECO:0000256" key="6">
    <source>
        <dbReference type="ARBA" id="ARBA00023136"/>
    </source>
</evidence>
<dbReference type="Gene3D" id="3.40.50.12580">
    <property type="match status" value="1"/>
</dbReference>
<reference evidence="7 8" key="1">
    <citation type="submission" date="2020-08" db="EMBL/GenBank/DDBJ databases">
        <title>Genomic Encyclopedia of Type Strains, Phase IV (KMG-IV): sequencing the most valuable type-strain genomes for metagenomic binning, comparative biology and taxonomic classification.</title>
        <authorList>
            <person name="Goeker M."/>
        </authorList>
    </citation>
    <scope>NUCLEOTIDE SEQUENCE [LARGE SCALE GENOMIC DNA]</scope>
    <source>
        <strain evidence="7 8">DSM 2461</strain>
    </source>
</reference>
<organism evidence="7 8">
    <name type="scientific">Spirochaeta isovalerica</name>
    <dbReference type="NCBI Taxonomy" id="150"/>
    <lineage>
        <taxon>Bacteria</taxon>
        <taxon>Pseudomonadati</taxon>
        <taxon>Spirochaetota</taxon>
        <taxon>Spirochaetia</taxon>
        <taxon>Spirochaetales</taxon>
        <taxon>Spirochaetaceae</taxon>
        <taxon>Spirochaeta</taxon>
    </lineage>
</organism>
<dbReference type="Pfam" id="PF04464">
    <property type="entry name" value="Glyphos_transf"/>
    <property type="match status" value="1"/>
</dbReference>
<keyword evidence="4 7" id="KW-0808">Transferase</keyword>
<dbReference type="GO" id="GO:0005886">
    <property type="term" value="C:plasma membrane"/>
    <property type="evidence" value="ECO:0007669"/>
    <property type="project" value="UniProtKB-SubCell"/>
</dbReference>
<dbReference type="InterPro" id="IPR051612">
    <property type="entry name" value="Teichoic_Acid_Biosynth"/>
</dbReference>
<evidence type="ECO:0000256" key="3">
    <source>
        <dbReference type="ARBA" id="ARBA00022475"/>
    </source>
</evidence>
<protein>
    <submittedName>
        <fullName evidence="7">CDP-glycerol glycerophosphotransferase</fullName>
        <ecNumber evidence="7">2.7.8.12</ecNumber>
    </submittedName>
</protein>
<sequence>MIKVNFSIKKILKSFLSKNKLIKRVSISTILRKQEKMYFRITQKQKIQQNLMVFSSFRGRSYSCNPKAIYEEIIKDHRFSHFNFVWFFEEPNLFENLFNNLRTKVVKYYSKEYYKILASSKVWIFNMAVPPYVFPKKEQIYIQTWHGTPLKRIGCDLDFTKNAINDETDIFKSYNREGEIITHLISPSPFATEKLKSAFNLINLNREEIIWETGYPRNDILNSFIPQKQERIKQKLGIPEDKKIILYAPTWRDNQYSSRFGFTYNLQADFNKMQKHLSDQYIILFRAHYLVANSFRFDDYKGFVFDVSDIDDINDLYLVSDLLITDYSSVFFDFANVEKPVIFYMYDLEEYRDEIRGFYLDINELPGPIVQTEEALVEAIIKSIDRDISSDRHFQIFKKKFTNLDDGNASKRVLDNLWKEIN</sequence>
<dbReference type="PANTHER" id="PTHR37316">
    <property type="entry name" value="TEICHOIC ACID GLYCEROL-PHOSPHATE PRIMASE"/>
    <property type="match status" value="1"/>
</dbReference>
<dbReference type="InterPro" id="IPR043148">
    <property type="entry name" value="TagF_C"/>
</dbReference>
<keyword evidence="5" id="KW-0777">Teichoic acid biosynthesis</keyword>
<comment type="similarity">
    <text evidence="2">Belongs to the CDP-glycerol glycerophosphotransferase family.</text>
</comment>
<dbReference type="Gene3D" id="3.40.50.11820">
    <property type="match status" value="1"/>
</dbReference>
<dbReference type="InterPro" id="IPR043149">
    <property type="entry name" value="TagF_N"/>
</dbReference>
<dbReference type="SUPFAM" id="SSF53756">
    <property type="entry name" value="UDP-Glycosyltransferase/glycogen phosphorylase"/>
    <property type="match status" value="1"/>
</dbReference>
<evidence type="ECO:0000256" key="1">
    <source>
        <dbReference type="ARBA" id="ARBA00004202"/>
    </source>
</evidence>
<proteinExistence type="inferred from homology"/>